<proteinExistence type="predicted"/>
<name>A0A4P0XIH2_KLEPN</name>
<accession>A0A4P0XIH2</accession>
<organism evidence="1">
    <name type="scientific">Klebsiella pneumoniae</name>
    <dbReference type="NCBI Taxonomy" id="573"/>
    <lineage>
        <taxon>Bacteria</taxon>
        <taxon>Pseudomonadati</taxon>
        <taxon>Pseudomonadota</taxon>
        <taxon>Gammaproteobacteria</taxon>
        <taxon>Enterobacterales</taxon>
        <taxon>Enterobacteriaceae</taxon>
        <taxon>Klebsiella/Raoultella group</taxon>
        <taxon>Klebsiella</taxon>
        <taxon>Klebsiella pneumoniae complex</taxon>
    </lineage>
</organism>
<protein>
    <submittedName>
        <fullName evidence="1">Uncharacterized protein</fullName>
    </submittedName>
</protein>
<dbReference type="Proteomes" id="UP000507695">
    <property type="component" value="Unassembled WGS sequence"/>
</dbReference>
<gene>
    <name evidence="1" type="ORF">NCTC9183_00337</name>
</gene>
<evidence type="ECO:0000313" key="1">
    <source>
        <dbReference type="EMBL" id="VTM47937.1"/>
    </source>
</evidence>
<dbReference type="AlphaFoldDB" id="A0A4P0XIH2"/>
<dbReference type="EMBL" id="CABDVL010000002">
    <property type="protein sequence ID" value="VTM47937.1"/>
    <property type="molecule type" value="Genomic_DNA"/>
</dbReference>
<reference evidence="1" key="1">
    <citation type="submission" date="2019-04" db="EMBL/GenBank/DDBJ databases">
        <authorList>
            <consortium name="Pathogen Informatics"/>
        </authorList>
    </citation>
    <scope>NUCLEOTIDE SEQUENCE</scope>
    <source>
        <strain evidence="1">NCTC9183</strain>
    </source>
</reference>
<dbReference type="RefSeq" id="WP_135722632.1">
    <property type="nucleotide sequence ID" value="NZ_CAAGWO010000050.1"/>
</dbReference>
<sequence>MDFYIEQINKVRDRPEKLKPYLKDVFNRSGGLAIDIKHLKFSVYRSPDSNTLLPQLDDIAALFGDKVAYPRAIVDQTHGKVKAAFDTLLASGGAVDEESRA</sequence>